<sequence>MPMEKLEITIVSGKGGVGKTTITSSLLYLFHSKGMRVVAADADVDTPSLHLILSMDIIERKPLVLSSRARIKEDQCTSCGICAEKCPFGAIEMKEKPLVIEYMCDGCSVCEKACPFNAIELFQFTSGNLMIGRTRYGFPIVTAQLEIGEHNSGLLVNEVRKKAFEIYKEVGGDLILTDGAPGIGCPVISSLSATDYAVIVTEPTPEALQGADRILEITRHFKIPSGIVINRYNMSNFLEKMLRHFELSGSKVLGMIPLDFSVVESVSNARPVVEHRPDSEAAVAIKNMFSELQEVLNIV</sequence>
<dbReference type="InterPro" id="IPR017900">
    <property type="entry name" value="4Fe4S_Fe_S_CS"/>
</dbReference>
<accession>A0A3R9QZZ1</accession>
<reference evidence="2 3" key="1">
    <citation type="submission" date="2018-10" db="EMBL/GenBank/DDBJ databases">
        <title>Co-occurring genomic capacity for anaerobic methane metabolism and dissimilatory sulfite reduction discovered in the Korarchaeota.</title>
        <authorList>
            <person name="Mckay L.J."/>
            <person name="Dlakic M."/>
            <person name="Fields M.W."/>
            <person name="Delmont T.O."/>
            <person name="Eren A.M."/>
            <person name="Jay Z.J."/>
            <person name="Klingelsmith K.B."/>
            <person name="Rusch D.B."/>
            <person name="Inskeep W.P."/>
        </authorList>
    </citation>
    <scope>NUCLEOTIDE SEQUENCE [LARGE SCALE GENOMIC DNA]</scope>
    <source>
        <strain evidence="2 3">MDKW</strain>
    </source>
</reference>
<dbReference type="InterPro" id="IPR027417">
    <property type="entry name" value="P-loop_NTPase"/>
</dbReference>
<dbReference type="SUPFAM" id="SSF54862">
    <property type="entry name" value="4Fe-4S ferredoxins"/>
    <property type="match status" value="1"/>
</dbReference>
<feature type="domain" description="4Fe-4S ferredoxin-type" evidence="1">
    <location>
        <begin position="67"/>
        <end position="96"/>
    </location>
</feature>
<dbReference type="Pfam" id="PF01656">
    <property type="entry name" value="CbiA"/>
    <property type="match status" value="1"/>
</dbReference>
<dbReference type="PANTHER" id="PTHR43534:SF1">
    <property type="entry name" value="4FE-4S CLUSTER CONTAINING PARA FAMILY ATPASE PROTEIN"/>
    <property type="match status" value="1"/>
</dbReference>
<dbReference type="RefSeq" id="WP_125670456.1">
    <property type="nucleotide sequence ID" value="NZ_RCOS01000030.1"/>
</dbReference>
<evidence type="ECO:0000313" key="2">
    <source>
        <dbReference type="EMBL" id="RSN77682.1"/>
    </source>
</evidence>
<dbReference type="GO" id="GO:0016491">
    <property type="term" value="F:oxidoreductase activity"/>
    <property type="evidence" value="ECO:0007669"/>
    <property type="project" value="UniProtKB-ARBA"/>
</dbReference>
<name>A0A3R9QZZ1_9CREN</name>
<keyword evidence="3" id="KW-1185">Reference proteome</keyword>
<dbReference type="EMBL" id="RCOS01000030">
    <property type="protein sequence ID" value="RSN77682.1"/>
    <property type="molecule type" value="Genomic_DNA"/>
</dbReference>
<dbReference type="Proteomes" id="UP000277582">
    <property type="component" value="Unassembled WGS sequence"/>
</dbReference>
<dbReference type="PROSITE" id="PS51379">
    <property type="entry name" value="4FE4S_FER_2"/>
    <property type="match status" value="2"/>
</dbReference>
<organism evidence="2 3">
    <name type="scientific">Candidatus Methanodesulfokora washburnensis</name>
    <dbReference type="NCBI Taxonomy" id="2478471"/>
    <lineage>
        <taxon>Archaea</taxon>
        <taxon>Thermoproteota</taxon>
        <taxon>Candidatus Korarchaeia</taxon>
        <taxon>Candidatus Korarchaeia incertae sedis</taxon>
        <taxon>Candidatus Methanodesulfokora</taxon>
    </lineage>
</organism>
<dbReference type="Gene3D" id="3.30.70.20">
    <property type="match status" value="1"/>
</dbReference>
<dbReference type="PANTHER" id="PTHR43534">
    <property type="entry name" value="MIND SUPERFAMILY P-LOOP ATPASE CONTAINING AN INSERTED FERREDOXIN DOMAIN"/>
    <property type="match status" value="1"/>
</dbReference>
<protein>
    <recommendedName>
        <fullName evidence="1">4Fe-4S ferredoxin-type domain-containing protein</fullName>
    </recommendedName>
</protein>
<dbReference type="SUPFAM" id="SSF52540">
    <property type="entry name" value="P-loop containing nucleoside triphosphate hydrolases"/>
    <property type="match status" value="1"/>
</dbReference>
<dbReference type="PROSITE" id="PS00198">
    <property type="entry name" value="4FE4S_FER_1"/>
    <property type="match status" value="2"/>
</dbReference>
<dbReference type="Pfam" id="PF00037">
    <property type="entry name" value="Fer4"/>
    <property type="match status" value="2"/>
</dbReference>
<evidence type="ECO:0000259" key="1">
    <source>
        <dbReference type="PROSITE" id="PS51379"/>
    </source>
</evidence>
<dbReference type="AlphaFoldDB" id="A0A3R9QZZ1"/>
<proteinExistence type="predicted"/>
<dbReference type="InterPro" id="IPR002586">
    <property type="entry name" value="CobQ/CobB/MinD/ParA_Nub-bd_dom"/>
</dbReference>
<dbReference type="InterPro" id="IPR017896">
    <property type="entry name" value="4Fe4S_Fe-S-bd"/>
</dbReference>
<gene>
    <name evidence="2" type="ORF">D6D85_02350</name>
</gene>
<comment type="caution">
    <text evidence="2">The sequence shown here is derived from an EMBL/GenBank/DDBJ whole genome shotgun (WGS) entry which is preliminary data.</text>
</comment>
<evidence type="ECO:0000313" key="3">
    <source>
        <dbReference type="Proteomes" id="UP000277582"/>
    </source>
</evidence>
<dbReference type="Gene3D" id="3.40.50.300">
    <property type="entry name" value="P-loop containing nucleotide triphosphate hydrolases"/>
    <property type="match status" value="1"/>
</dbReference>
<feature type="domain" description="4Fe-4S ferredoxin-type" evidence="1">
    <location>
        <begin position="97"/>
        <end position="124"/>
    </location>
</feature>
<dbReference type="OrthoDB" id="65817at2157"/>